<gene>
    <name evidence="3" type="ORF">BCR42DRAFT_416254</name>
</gene>
<dbReference type="EMBL" id="MCGE01000013">
    <property type="protein sequence ID" value="ORZ15019.1"/>
    <property type="molecule type" value="Genomic_DNA"/>
</dbReference>
<feature type="compositionally biased region" description="Basic residues" evidence="2">
    <location>
        <begin position="530"/>
        <end position="547"/>
    </location>
</feature>
<dbReference type="InterPro" id="IPR007145">
    <property type="entry name" value="MAP65_Ase1_PRC1"/>
</dbReference>
<protein>
    <submittedName>
        <fullName evidence="3">Microtubule associated protein-domain-containing protein</fullName>
    </submittedName>
</protein>
<sequence>MTMEELMDQIGLRFDQLTLIHEALGLTAAKRQEDTDQVCQAVVNLMDHHIKIRTDEKDAMQQQCQQTHDSIVHMKRLMGVQDDAVDSQDQHQQIPYALTLDKLTKEKDVVQIQYDQRLADVKELYGQLERYQANFGGFVNMQLVMTTDVDVSAPAMTTLKEEIQRCENEYNERTQQVDSGMHQIRHLWEILCVAPESDLDHLLEQFYKHQNDDDKKVAFYATLVNDQQLDNIMQTIAQLDELKQQREFRKQEIMQHLNRLWDRLQADTDLRDTFLQSNDGVTLADLQQYELELDRMLKLKSEKVQDFILDARNEMENLWNQLYFSQQERDAFEFFESDEYNDTLLEAHETEIERLKHMVEDQKYILDKVERHMKLLQEIQDFESNTNDPKRLFGKGQRDPGRLLREEKFRKRISKELPKSKRDLEGALREFQTFTGSPFTVYGEPYLDQLTADDKTSQSLDDQPPVTPKRATITMKKPPMTSPRHRSHPKMHFHTPQSNRTNRSHETISDTKNEWRRLDSQVSSTASILHRVRQNNIRKKERTRIPRSKTNSSSTQKQQQQHLMLSSRSIKAIDNDTNGHQQQRLSSDTTDSSTFSGSDNSTLIGKDYKKNENVAPPNDTPASPALIQQKMQMTRTFSERHALLFDDDDDVTLDLGIFDDGPDLSDMSDNDV</sequence>
<evidence type="ECO:0000313" key="4">
    <source>
        <dbReference type="Proteomes" id="UP000193560"/>
    </source>
</evidence>
<feature type="region of interest" description="Disordered" evidence="2">
    <location>
        <begin position="454"/>
        <end position="565"/>
    </location>
</feature>
<evidence type="ECO:0000256" key="2">
    <source>
        <dbReference type="SAM" id="MobiDB-lite"/>
    </source>
</evidence>
<organism evidence="3 4">
    <name type="scientific">Absidia repens</name>
    <dbReference type="NCBI Taxonomy" id="90262"/>
    <lineage>
        <taxon>Eukaryota</taxon>
        <taxon>Fungi</taxon>
        <taxon>Fungi incertae sedis</taxon>
        <taxon>Mucoromycota</taxon>
        <taxon>Mucoromycotina</taxon>
        <taxon>Mucoromycetes</taxon>
        <taxon>Mucorales</taxon>
        <taxon>Cunninghamellaceae</taxon>
        <taxon>Absidia</taxon>
    </lineage>
</organism>
<name>A0A1X2IE91_9FUNG</name>
<dbReference type="STRING" id="90262.A0A1X2IE91"/>
<comment type="caution">
    <text evidence="3">The sequence shown here is derived from an EMBL/GenBank/DDBJ whole genome shotgun (WGS) entry which is preliminary data.</text>
</comment>
<accession>A0A1X2IE91</accession>
<dbReference type="GO" id="GO:0051256">
    <property type="term" value="P:mitotic spindle midzone assembly"/>
    <property type="evidence" value="ECO:0007669"/>
    <property type="project" value="TreeGrafter"/>
</dbReference>
<dbReference type="GO" id="GO:1990023">
    <property type="term" value="C:mitotic spindle midzone"/>
    <property type="evidence" value="ECO:0007669"/>
    <property type="project" value="TreeGrafter"/>
</dbReference>
<feature type="compositionally biased region" description="Low complexity" evidence="2">
    <location>
        <begin position="586"/>
        <end position="602"/>
    </location>
</feature>
<dbReference type="Gene3D" id="1.20.58.1520">
    <property type="match status" value="1"/>
</dbReference>
<evidence type="ECO:0000256" key="1">
    <source>
        <dbReference type="SAM" id="Coils"/>
    </source>
</evidence>
<dbReference type="GO" id="GO:0005737">
    <property type="term" value="C:cytoplasm"/>
    <property type="evidence" value="ECO:0007669"/>
    <property type="project" value="TreeGrafter"/>
</dbReference>
<dbReference type="PANTHER" id="PTHR19321">
    <property type="entry name" value="PROTEIN REGULATOR OF CYTOKINESIS 1 PRC1-RELATED"/>
    <property type="match status" value="1"/>
</dbReference>
<feature type="region of interest" description="Disordered" evidence="2">
    <location>
        <begin position="577"/>
        <end position="623"/>
    </location>
</feature>
<keyword evidence="4" id="KW-1185">Reference proteome</keyword>
<reference evidence="3 4" key="1">
    <citation type="submission" date="2016-07" db="EMBL/GenBank/DDBJ databases">
        <title>Pervasive Adenine N6-methylation of Active Genes in Fungi.</title>
        <authorList>
            <consortium name="DOE Joint Genome Institute"/>
            <person name="Mondo S.J."/>
            <person name="Dannebaum R.O."/>
            <person name="Kuo R.C."/>
            <person name="Labutti K."/>
            <person name="Haridas S."/>
            <person name="Kuo A."/>
            <person name="Salamov A."/>
            <person name="Ahrendt S.R."/>
            <person name="Lipzen A."/>
            <person name="Sullivan W."/>
            <person name="Andreopoulos W.B."/>
            <person name="Clum A."/>
            <person name="Lindquist E."/>
            <person name="Daum C."/>
            <person name="Ramamoorthy G.K."/>
            <person name="Gryganskyi A."/>
            <person name="Culley D."/>
            <person name="Magnuson J.K."/>
            <person name="James T.Y."/>
            <person name="O'Malley M.A."/>
            <person name="Stajich J.E."/>
            <person name="Spatafora J.W."/>
            <person name="Visel A."/>
            <person name="Grigoriev I.V."/>
        </authorList>
    </citation>
    <scope>NUCLEOTIDE SEQUENCE [LARGE SCALE GENOMIC DNA]</scope>
    <source>
        <strain evidence="3 4">NRRL 1336</strain>
    </source>
</reference>
<evidence type="ECO:0000313" key="3">
    <source>
        <dbReference type="EMBL" id="ORZ15019.1"/>
    </source>
</evidence>
<dbReference type="Proteomes" id="UP000193560">
    <property type="component" value="Unassembled WGS sequence"/>
</dbReference>
<proteinExistence type="predicted"/>
<dbReference type="Pfam" id="PF03999">
    <property type="entry name" value="MAP65_ASE1"/>
    <property type="match status" value="1"/>
</dbReference>
<keyword evidence="1" id="KW-0175">Coiled coil</keyword>
<dbReference type="OrthoDB" id="642895at2759"/>
<dbReference type="GO" id="GO:0008017">
    <property type="term" value="F:microtubule binding"/>
    <property type="evidence" value="ECO:0007669"/>
    <property type="project" value="InterPro"/>
</dbReference>
<dbReference type="PANTHER" id="PTHR19321:SF41">
    <property type="entry name" value="FASCETTO-RELATED"/>
    <property type="match status" value="1"/>
</dbReference>
<feature type="coiled-coil region" evidence="1">
    <location>
        <begin position="225"/>
        <end position="259"/>
    </location>
</feature>
<feature type="compositionally biased region" description="Basic residues" evidence="2">
    <location>
        <begin position="483"/>
        <end position="493"/>
    </location>
</feature>
<feature type="compositionally biased region" description="Low complexity" evidence="2">
    <location>
        <begin position="548"/>
        <end position="561"/>
    </location>
</feature>
<dbReference type="AlphaFoldDB" id="A0A1X2IE91"/>
<feature type="compositionally biased region" description="Basic and acidic residues" evidence="2">
    <location>
        <begin position="503"/>
        <end position="519"/>
    </location>
</feature>